<dbReference type="GO" id="GO:0016773">
    <property type="term" value="F:phosphotransferase activity, alcohol group as acceptor"/>
    <property type="evidence" value="ECO:0007669"/>
    <property type="project" value="InterPro"/>
</dbReference>
<comment type="caution">
    <text evidence="1">The sequence shown here is derived from an EMBL/GenBank/DDBJ whole genome shotgun (WGS) entry which is preliminary data.</text>
</comment>
<gene>
    <name evidence="1" type="ORF">DJ017_11580</name>
</gene>
<dbReference type="EMBL" id="QFYQ01000001">
    <property type="protein sequence ID" value="RAK56321.1"/>
    <property type="molecule type" value="Genomic_DNA"/>
</dbReference>
<dbReference type="InterPro" id="IPR011009">
    <property type="entry name" value="Kinase-like_dom_sf"/>
</dbReference>
<dbReference type="AlphaFoldDB" id="A0A328APS9"/>
<accession>A0A328APS9</accession>
<dbReference type="Proteomes" id="UP000249254">
    <property type="component" value="Unassembled WGS sequence"/>
</dbReference>
<dbReference type="OrthoDB" id="9812943at2"/>
<organism evidence="1 2">
    <name type="scientific">Phenylobacterium soli</name>
    <dbReference type="NCBI Taxonomy" id="2170551"/>
    <lineage>
        <taxon>Bacteria</taxon>
        <taxon>Pseudomonadati</taxon>
        <taxon>Pseudomonadota</taxon>
        <taxon>Alphaproteobacteria</taxon>
        <taxon>Caulobacterales</taxon>
        <taxon>Caulobacteraceae</taxon>
        <taxon>Phenylobacterium</taxon>
    </lineage>
</organism>
<name>A0A328APS9_9CAUL</name>
<dbReference type="GO" id="GO:0019748">
    <property type="term" value="P:secondary metabolic process"/>
    <property type="evidence" value="ECO:0007669"/>
    <property type="project" value="InterPro"/>
</dbReference>
<evidence type="ECO:0000313" key="1">
    <source>
        <dbReference type="EMBL" id="RAK56321.1"/>
    </source>
</evidence>
<proteinExistence type="predicted"/>
<reference evidence="2" key="1">
    <citation type="submission" date="2018-05" db="EMBL/GenBank/DDBJ databases">
        <authorList>
            <person name="Li X."/>
        </authorList>
    </citation>
    <scope>NUCLEOTIDE SEQUENCE [LARGE SCALE GENOMIC DNA]</scope>
    <source>
        <strain evidence="2">LX32</strain>
    </source>
</reference>
<protein>
    <submittedName>
        <fullName evidence="1">Uncharacterized protein</fullName>
    </submittedName>
</protein>
<evidence type="ECO:0000313" key="2">
    <source>
        <dbReference type="Proteomes" id="UP000249254"/>
    </source>
</evidence>
<dbReference type="SUPFAM" id="SSF56112">
    <property type="entry name" value="Protein kinase-like (PK-like)"/>
    <property type="match status" value="1"/>
</dbReference>
<sequence>MEAFAPWLERWELEADGWPFGTPYTRSLLLPVRRDGRAAMLKLAGNAEEARGGALMAWWAGGGAAPVLAQDGPALLMARAADPDALPRMAFQGRETEAIAILCETAAALHGHAGEPPCELVPLRRWFRALEQRAAEGGLFGAAWAVAQPLLETPRDVVVLHGDITHANVLDFGADGWRAIDPKALRGERGYDYANLFRSPTVAMATPERLQRQLGEVAALAGLERERLLGWVIAHAALAAAWYAEDGGDVARALPFVTMALAQSAA</sequence>
<keyword evidence="2" id="KW-1185">Reference proteome</keyword>
<dbReference type="Pfam" id="PF04655">
    <property type="entry name" value="APH_6_hur"/>
    <property type="match status" value="1"/>
</dbReference>
<dbReference type="InterPro" id="IPR006748">
    <property type="entry name" value="NH2Glyco/OHUrea_AB-resist_kin"/>
</dbReference>